<gene>
    <name evidence="2" type="ORF">D9757_004332</name>
</gene>
<feature type="region of interest" description="Disordered" evidence="1">
    <location>
        <begin position="1"/>
        <end position="32"/>
    </location>
</feature>
<dbReference type="EMBL" id="JAACJN010000022">
    <property type="protein sequence ID" value="KAF5389418.1"/>
    <property type="molecule type" value="Genomic_DNA"/>
</dbReference>
<proteinExistence type="predicted"/>
<evidence type="ECO:0000256" key="1">
    <source>
        <dbReference type="SAM" id="MobiDB-lite"/>
    </source>
</evidence>
<keyword evidence="3" id="KW-1185">Reference proteome</keyword>
<reference evidence="2 3" key="1">
    <citation type="journal article" date="2020" name="ISME J.">
        <title>Uncovering the hidden diversity of litter-decomposition mechanisms in mushroom-forming fungi.</title>
        <authorList>
            <person name="Floudas D."/>
            <person name="Bentzer J."/>
            <person name="Ahren D."/>
            <person name="Johansson T."/>
            <person name="Persson P."/>
            <person name="Tunlid A."/>
        </authorList>
    </citation>
    <scope>NUCLEOTIDE SEQUENCE [LARGE SCALE GENOMIC DNA]</scope>
    <source>
        <strain evidence="2 3">CBS 406.79</strain>
    </source>
</reference>
<dbReference type="AlphaFoldDB" id="A0A8H5HTZ1"/>
<feature type="region of interest" description="Disordered" evidence="1">
    <location>
        <begin position="574"/>
        <end position="616"/>
    </location>
</feature>
<feature type="region of interest" description="Disordered" evidence="1">
    <location>
        <begin position="180"/>
        <end position="229"/>
    </location>
</feature>
<feature type="compositionally biased region" description="Polar residues" evidence="1">
    <location>
        <begin position="432"/>
        <end position="449"/>
    </location>
</feature>
<feature type="compositionally biased region" description="Low complexity" evidence="1">
    <location>
        <begin position="689"/>
        <end position="706"/>
    </location>
</feature>
<feature type="compositionally biased region" description="Low complexity" evidence="1">
    <location>
        <begin position="574"/>
        <end position="592"/>
    </location>
</feature>
<sequence>MLSRPRPPAQVRRASKGSSPEPQLPSDDSNLSLLLSRADGLIRERERELSFTSSERSRELKLMQETLVAQTPLASPSVFQSSLPASPQAGGQSISQTLHAIHASQSAIRSNYTHSSSIPRHMRRISITQSELARLSDQNAELLQKLEQLEDDSVSSDKAGRRRLGKLEREIQILRNELDEARQEAENRDQEEKKTASKSRRKGDSDLEPESPPSFQDFSPSSSLPPSKASRQANYILSGGERHLISAHSSTFTEDSSSSLHSEPSSIILNHLLEKISELEETNVQICREQRETASRLRDAQSEVEGMRRVWFYLGVGHSSGDTSDYDVEIVDDDQDDDRQGTIRFHSLRQHVLASLASATHLGTSSASPTLSQIDSLDSFRSVDLKFDNELDEVMHSTLRTSSKFGSQSLGRRSKGRKSVVGFFDEDKDTNDISSDSLNLDTSSGSPVFSPNDELSELDFSERSGCPKVGEILPQAEVHLRYGHRPRTLGSEIGDSEMFSHPRSRNTSLIQEFEDSFDSEREGSESANDYAEDLESEEAEKLHFVLLGSSATICITPTPDTDLGSSPSGLITSSSTIASSSTTEIPSSTSLSGRTAERFKTVSSRERRTSLSQSVKARAGRWGPRLSDLFTNSEVEAAAKFSRGSVLSDPLTEDIVASYWDRSARPKSNMVSPSSQISPSFTQSEQAPHLSHLSHSHALIRSSPPK</sequence>
<name>A0A8H5HTZ1_9AGAR</name>
<dbReference type="OrthoDB" id="2670688at2759"/>
<protein>
    <submittedName>
        <fullName evidence="2">Uncharacterized protein</fullName>
    </submittedName>
</protein>
<dbReference type="Proteomes" id="UP000518752">
    <property type="component" value="Unassembled WGS sequence"/>
</dbReference>
<feature type="compositionally biased region" description="Low complexity" evidence="1">
    <location>
        <begin position="213"/>
        <end position="229"/>
    </location>
</feature>
<comment type="caution">
    <text evidence="2">The sequence shown here is derived from an EMBL/GenBank/DDBJ whole genome shotgun (WGS) entry which is preliminary data.</text>
</comment>
<organism evidence="2 3">
    <name type="scientific">Collybiopsis confluens</name>
    <dbReference type="NCBI Taxonomy" id="2823264"/>
    <lineage>
        <taxon>Eukaryota</taxon>
        <taxon>Fungi</taxon>
        <taxon>Dikarya</taxon>
        <taxon>Basidiomycota</taxon>
        <taxon>Agaricomycotina</taxon>
        <taxon>Agaricomycetes</taxon>
        <taxon>Agaricomycetidae</taxon>
        <taxon>Agaricales</taxon>
        <taxon>Marasmiineae</taxon>
        <taxon>Omphalotaceae</taxon>
        <taxon>Collybiopsis</taxon>
    </lineage>
</organism>
<feature type="compositionally biased region" description="Basic and acidic residues" evidence="1">
    <location>
        <begin position="180"/>
        <end position="195"/>
    </location>
</feature>
<feature type="region of interest" description="Disordered" evidence="1">
    <location>
        <begin position="432"/>
        <end position="452"/>
    </location>
</feature>
<evidence type="ECO:0000313" key="3">
    <source>
        <dbReference type="Proteomes" id="UP000518752"/>
    </source>
</evidence>
<accession>A0A8H5HTZ1</accession>
<feature type="region of interest" description="Disordered" evidence="1">
    <location>
        <begin position="662"/>
        <end position="706"/>
    </location>
</feature>
<evidence type="ECO:0000313" key="2">
    <source>
        <dbReference type="EMBL" id="KAF5389418.1"/>
    </source>
</evidence>
<feature type="compositionally biased region" description="Basic and acidic residues" evidence="1">
    <location>
        <begin position="595"/>
        <end position="609"/>
    </location>
</feature>
<feature type="compositionally biased region" description="Polar residues" evidence="1">
    <location>
        <begin position="669"/>
        <end position="686"/>
    </location>
</feature>